<dbReference type="PANTHER" id="PTHR23080">
    <property type="entry name" value="THAP DOMAIN PROTEIN"/>
    <property type="match status" value="1"/>
</dbReference>
<dbReference type="Proteomes" id="UP000494106">
    <property type="component" value="Unassembled WGS sequence"/>
</dbReference>
<keyword evidence="5" id="KW-1185">Reference proteome</keyword>
<proteinExistence type="predicted"/>
<dbReference type="AlphaFoldDB" id="A0A8S1BD96"/>
<comment type="caution">
    <text evidence="4">The sequence shown here is derived from an EMBL/GenBank/DDBJ whole genome shotgun (WGS) entry which is preliminary data.</text>
</comment>
<evidence type="ECO:0000313" key="5">
    <source>
        <dbReference type="Proteomes" id="UP000494106"/>
    </source>
</evidence>
<dbReference type="InterPro" id="IPR027806">
    <property type="entry name" value="HARBI1_dom"/>
</dbReference>
<reference evidence="4 5" key="1">
    <citation type="submission" date="2020-04" db="EMBL/GenBank/DDBJ databases">
        <authorList>
            <person name="Wallbank WR R."/>
            <person name="Pardo Diaz C."/>
            <person name="Kozak K."/>
            <person name="Martin S."/>
            <person name="Jiggins C."/>
            <person name="Moest M."/>
            <person name="Warren A I."/>
            <person name="Byers J.R.P. K."/>
            <person name="Montejo-Kovacevich G."/>
            <person name="Yen C E."/>
        </authorList>
    </citation>
    <scope>NUCLEOTIDE SEQUENCE [LARGE SCALE GENOMIC DNA]</scope>
</reference>
<dbReference type="Pfam" id="PF13359">
    <property type="entry name" value="DDE_Tnp_4"/>
    <property type="match status" value="1"/>
</dbReference>
<comment type="cofactor">
    <cofactor evidence="1">
        <name>a divalent metal cation</name>
        <dbReference type="ChEBI" id="CHEBI:60240"/>
    </cofactor>
</comment>
<gene>
    <name evidence="4" type="ORF">APLA_LOCUS17532</name>
</gene>
<keyword evidence="2" id="KW-0479">Metal-binding</keyword>
<sequence>MKKDNVSWLSCLYCCEDHFNIEKDTVNYMQYKLMALEHGQKVTLKLKKGVVPYIFQCQKKDNLWPPPERKGAIKRKRQALVQEALAEAALTEAYLRKAGPSTASISEADLLAAGPSTASISEADILAAGPSTASISEADLLAAGPSTASVPYHIPNIELKISDNKTDGEAVSNILSKAHSTDMLQFDKAVQVNCKVPYRSKGVNVNLSVKKNNIALSPFSISSRNTSTSPLKSAHSSIKRKLFTDNPADSASLTSVNSQYSVISTDYEPERSSSDSSWLIEDELDSDIQFKNLMRSGTLIAIEKEPKMFLDGLVNYISDGYSGRATDLMIVENCGFLDHLPPQKAVMADRGFKDLTRLLAIKNCSLVRPPSVSQSTPSTKEDVKKSKQIAGLRINVERVIGRLREFNMLLPHACIDHHLIQVVDEVIIIACGLINLQDVLIKK</sequence>
<accession>A0A8S1BD96</accession>
<dbReference type="OrthoDB" id="7782839at2759"/>
<dbReference type="EMBL" id="CADEBC010000790">
    <property type="protein sequence ID" value="CAB3260779.1"/>
    <property type="molecule type" value="Genomic_DNA"/>
</dbReference>
<feature type="domain" description="DDE Tnp4" evidence="3">
    <location>
        <begin position="311"/>
        <end position="435"/>
    </location>
</feature>
<dbReference type="GO" id="GO:0046872">
    <property type="term" value="F:metal ion binding"/>
    <property type="evidence" value="ECO:0007669"/>
    <property type="project" value="UniProtKB-KW"/>
</dbReference>
<organism evidence="4 5">
    <name type="scientific">Arctia plantaginis</name>
    <name type="common">Wood tiger moth</name>
    <name type="synonym">Phalaena plantaginis</name>
    <dbReference type="NCBI Taxonomy" id="874455"/>
    <lineage>
        <taxon>Eukaryota</taxon>
        <taxon>Metazoa</taxon>
        <taxon>Ecdysozoa</taxon>
        <taxon>Arthropoda</taxon>
        <taxon>Hexapoda</taxon>
        <taxon>Insecta</taxon>
        <taxon>Pterygota</taxon>
        <taxon>Neoptera</taxon>
        <taxon>Endopterygota</taxon>
        <taxon>Lepidoptera</taxon>
        <taxon>Glossata</taxon>
        <taxon>Ditrysia</taxon>
        <taxon>Noctuoidea</taxon>
        <taxon>Erebidae</taxon>
        <taxon>Arctiinae</taxon>
        <taxon>Arctia</taxon>
    </lineage>
</organism>
<evidence type="ECO:0000259" key="3">
    <source>
        <dbReference type="Pfam" id="PF13359"/>
    </source>
</evidence>
<evidence type="ECO:0000313" key="4">
    <source>
        <dbReference type="EMBL" id="CAB3260779.1"/>
    </source>
</evidence>
<name>A0A8S1BD96_ARCPL</name>
<evidence type="ECO:0000256" key="2">
    <source>
        <dbReference type="ARBA" id="ARBA00022723"/>
    </source>
</evidence>
<protein>
    <recommendedName>
        <fullName evidence="3">DDE Tnp4 domain-containing protein</fullName>
    </recommendedName>
</protein>
<evidence type="ECO:0000256" key="1">
    <source>
        <dbReference type="ARBA" id="ARBA00001968"/>
    </source>
</evidence>